<organism evidence="4 5">
    <name type="scientific">Zongyangia hominis</name>
    <dbReference type="NCBI Taxonomy" id="2763677"/>
    <lineage>
        <taxon>Bacteria</taxon>
        <taxon>Bacillati</taxon>
        <taxon>Bacillota</taxon>
        <taxon>Clostridia</taxon>
        <taxon>Eubacteriales</taxon>
        <taxon>Oscillospiraceae</taxon>
        <taxon>Zongyangia</taxon>
    </lineage>
</organism>
<dbReference type="InterPro" id="IPR016181">
    <property type="entry name" value="Acyl_CoA_acyltransferase"/>
</dbReference>
<comment type="caution">
    <text evidence="4">The sequence shown here is derived from an EMBL/GenBank/DDBJ whole genome shotgun (WGS) entry which is preliminary data.</text>
</comment>
<dbReference type="PANTHER" id="PTHR43877:SF2">
    <property type="entry name" value="AMINOALKYLPHOSPHONATE N-ACETYLTRANSFERASE-RELATED"/>
    <property type="match status" value="1"/>
</dbReference>
<dbReference type="Gene3D" id="3.40.630.30">
    <property type="match status" value="1"/>
</dbReference>
<evidence type="ECO:0000256" key="1">
    <source>
        <dbReference type="ARBA" id="ARBA00022679"/>
    </source>
</evidence>
<dbReference type="SUPFAM" id="SSF55729">
    <property type="entry name" value="Acyl-CoA N-acyltransferases (Nat)"/>
    <property type="match status" value="1"/>
</dbReference>
<dbReference type="CDD" id="cd04301">
    <property type="entry name" value="NAT_SF"/>
    <property type="match status" value="1"/>
</dbReference>
<keyword evidence="2" id="KW-0012">Acyltransferase</keyword>
<protein>
    <submittedName>
        <fullName evidence="4">GNAT family N-acetyltransferase</fullName>
    </submittedName>
</protein>
<sequence length="155" mass="17665">MKIKEAAPEDWKLVWEIVERSVRGSYAECYGEEVIGMFLEHHSVYSIQEELMRHTVLLLYDGGVPVGTGCLQGEEIKQIYILPDRQGKGYGSLLLRALEEEAARQGLSKVVLDASIPGRPLYQRRGYREVSHEQIVGEKGSVLDYWRMEKELNPA</sequence>
<dbReference type="RefSeq" id="WP_262398164.1">
    <property type="nucleotide sequence ID" value="NZ_JACRTC010000006.1"/>
</dbReference>
<dbReference type="Pfam" id="PF13673">
    <property type="entry name" value="Acetyltransf_10"/>
    <property type="match status" value="1"/>
</dbReference>
<dbReference type="GO" id="GO:0016747">
    <property type="term" value="F:acyltransferase activity, transferring groups other than amino-acyl groups"/>
    <property type="evidence" value="ECO:0007669"/>
    <property type="project" value="InterPro"/>
</dbReference>
<proteinExistence type="predicted"/>
<dbReference type="PROSITE" id="PS51186">
    <property type="entry name" value="GNAT"/>
    <property type="match status" value="1"/>
</dbReference>
<evidence type="ECO:0000313" key="4">
    <source>
        <dbReference type="EMBL" id="MBC8571075.1"/>
    </source>
</evidence>
<name>A0A926EDH3_9FIRM</name>
<dbReference type="AlphaFoldDB" id="A0A926EDH3"/>
<dbReference type="PANTHER" id="PTHR43877">
    <property type="entry name" value="AMINOALKYLPHOSPHONATE N-ACETYLTRANSFERASE-RELATED-RELATED"/>
    <property type="match status" value="1"/>
</dbReference>
<feature type="domain" description="N-acetyltransferase" evidence="3">
    <location>
        <begin position="1"/>
        <end position="153"/>
    </location>
</feature>
<keyword evidence="5" id="KW-1185">Reference proteome</keyword>
<dbReference type="Proteomes" id="UP000660861">
    <property type="component" value="Unassembled WGS sequence"/>
</dbReference>
<accession>A0A926EDH3</accession>
<dbReference type="InterPro" id="IPR050832">
    <property type="entry name" value="Bact_Acetyltransf"/>
</dbReference>
<gene>
    <name evidence="4" type="ORF">H8709_09575</name>
</gene>
<reference evidence="4" key="1">
    <citation type="submission" date="2020-08" db="EMBL/GenBank/DDBJ databases">
        <title>Genome public.</title>
        <authorList>
            <person name="Liu C."/>
            <person name="Sun Q."/>
        </authorList>
    </citation>
    <scope>NUCLEOTIDE SEQUENCE</scope>
    <source>
        <strain evidence="4">NSJ-54</strain>
    </source>
</reference>
<dbReference type="EMBL" id="JACRTC010000006">
    <property type="protein sequence ID" value="MBC8571075.1"/>
    <property type="molecule type" value="Genomic_DNA"/>
</dbReference>
<keyword evidence="1" id="KW-0808">Transferase</keyword>
<evidence type="ECO:0000313" key="5">
    <source>
        <dbReference type="Proteomes" id="UP000660861"/>
    </source>
</evidence>
<dbReference type="InterPro" id="IPR000182">
    <property type="entry name" value="GNAT_dom"/>
</dbReference>
<evidence type="ECO:0000256" key="2">
    <source>
        <dbReference type="ARBA" id="ARBA00023315"/>
    </source>
</evidence>
<evidence type="ECO:0000259" key="3">
    <source>
        <dbReference type="PROSITE" id="PS51186"/>
    </source>
</evidence>